<reference evidence="2 3" key="1">
    <citation type="journal article" date="2020" name="Int. J. Syst. Evol. Microbiol.">
        <title>Reclassification of Streptomyces castelarensis and Streptomyces sporoclivatus as later heterotypic synonyms of Streptomyces antimycoticus.</title>
        <authorList>
            <person name="Komaki H."/>
            <person name="Tamura T."/>
        </authorList>
    </citation>
    <scope>NUCLEOTIDE SEQUENCE [LARGE SCALE GENOMIC DNA]</scope>
    <source>
        <strain evidence="2 3">NBRC 12839</strain>
    </source>
</reference>
<evidence type="ECO:0000313" key="3">
    <source>
        <dbReference type="Proteomes" id="UP000299290"/>
    </source>
</evidence>
<protein>
    <submittedName>
        <fullName evidence="2">Uncharacterized protein</fullName>
    </submittedName>
</protein>
<dbReference type="RefSeq" id="WP_308696459.1">
    <property type="nucleotide sequence ID" value="NZ_BJHV01000001.1"/>
</dbReference>
<feature type="region of interest" description="Disordered" evidence="1">
    <location>
        <begin position="91"/>
        <end position="117"/>
    </location>
</feature>
<proteinExistence type="predicted"/>
<evidence type="ECO:0000313" key="2">
    <source>
        <dbReference type="EMBL" id="GDY41254.1"/>
    </source>
</evidence>
<organism evidence="2 3">
    <name type="scientific">Streptomyces antimycoticus</name>
    <dbReference type="NCBI Taxonomy" id="68175"/>
    <lineage>
        <taxon>Bacteria</taxon>
        <taxon>Bacillati</taxon>
        <taxon>Actinomycetota</taxon>
        <taxon>Actinomycetes</taxon>
        <taxon>Kitasatosporales</taxon>
        <taxon>Streptomycetaceae</taxon>
        <taxon>Streptomyces</taxon>
        <taxon>Streptomyces violaceusniger group</taxon>
    </lineage>
</organism>
<evidence type="ECO:0000256" key="1">
    <source>
        <dbReference type="SAM" id="MobiDB-lite"/>
    </source>
</evidence>
<dbReference type="EMBL" id="BJHV01000001">
    <property type="protein sequence ID" value="GDY41254.1"/>
    <property type="molecule type" value="Genomic_DNA"/>
</dbReference>
<dbReference type="Proteomes" id="UP000299290">
    <property type="component" value="Unassembled WGS sequence"/>
</dbReference>
<comment type="caution">
    <text evidence="2">The sequence shown here is derived from an EMBL/GenBank/DDBJ whole genome shotgun (WGS) entry which is preliminary data.</text>
</comment>
<name>A0A4D4JZ97_9ACTN</name>
<dbReference type="AlphaFoldDB" id="A0A4D4JZ97"/>
<accession>A0A4D4JZ97</accession>
<feature type="compositionally biased region" description="Pro residues" evidence="1">
    <location>
        <begin position="107"/>
        <end position="117"/>
    </location>
</feature>
<sequence length="117" mass="12875">MSAQPCGCGPRATWTRSLAYLRQKAGAVLDRPGLPPVNGEVHLTKAAAHHDEFPWAAVTEIQVGADLVVVHAHEASARELADRLHDRLRNRMEGAVHRRNVARRTVTPPPWRGGPQQ</sequence>
<gene>
    <name evidence="2" type="ORF">SANT12839_021360</name>
</gene>
<keyword evidence="3" id="KW-1185">Reference proteome</keyword>